<dbReference type="Pfam" id="PF03527">
    <property type="entry name" value="RHS"/>
    <property type="match status" value="1"/>
</dbReference>
<organism evidence="2 3">
    <name type="scientific">Scandinavium lactucae</name>
    <dbReference type="NCBI Taxonomy" id="3095028"/>
    <lineage>
        <taxon>Bacteria</taxon>
        <taxon>Pseudomonadati</taxon>
        <taxon>Pseudomonadota</taxon>
        <taxon>Gammaproteobacteria</taxon>
        <taxon>Enterobacterales</taxon>
        <taxon>Enterobacteriaceae</taxon>
        <taxon>Scandinavium</taxon>
    </lineage>
</organism>
<dbReference type="RefSeq" id="WP_319785739.1">
    <property type="nucleotide sequence ID" value="NZ_JAWXRD010000007.1"/>
</dbReference>
<name>A0ABU4QL46_9ENTR</name>
<comment type="caution">
    <text evidence="2">The sequence shown here is derived from an EMBL/GenBank/DDBJ whole genome shotgun (WGS) entry which is preliminary data.</text>
</comment>
<keyword evidence="3" id="KW-1185">Reference proteome</keyword>
<dbReference type="EMBL" id="JAWXRD010000007">
    <property type="protein sequence ID" value="MDX6039971.1"/>
    <property type="molecule type" value="Genomic_DNA"/>
</dbReference>
<dbReference type="Proteomes" id="UP001275664">
    <property type="component" value="Unassembled WGS sequence"/>
</dbReference>
<evidence type="ECO:0000313" key="3">
    <source>
        <dbReference type="Proteomes" id="UP001275664"/>
    </source>
</evidence>
<reference evidence="2 3" key="1">
    <citation type="submission" date="2023-11" db="EMBL/GenBank/DDBJ databases">
        <title>Scandinavium wanjuensis sp. nov., isolated from lettuce South Korea.</title>
        <authorList>
            <person name="Park J."/>
            <person name="Park S."/>
            <person name="Oh K.K."/>
            <person name="Cho G.S."/>
            <person name="Franz C.M.A.P."/>
        </authorList>
    </citation>
    <scope>NUCLEOTIDE SEQUENCE [LARGE SCALE GENOMIC DNA]</scope>
    <source>
        <strain evidence="2 3">V105_6</strain>
    </source>
</reference>
<evidence type="ECO:0000313" key="2">
    <source>
        <dbReference type="EMBL" id="MDX6039971.1"/>
    </source>
</evidence>
<dbReference type="InterPro" id="IPR001826">
    <property type="entry name" value="RHS"/>
</dbReference>
<accession>A0ABU4QL46</accession>
<sequence>MVSDHLGTPRELLTEQGKRAWAGRLSIWAGVGSGRWRRMMRTS</sequence>
<evidence type="ECO:0000259" key="1">
    <source>
        <dbReference type="Pfam" id="PF03527"/>
    </source>
</evidence>
<gene>
    <name evidence="2" type="ORF">SIK69_07130</name>
</gene>
<feature type="domain" description="RHS protein conserved region" evidence="1">
    <location>
        <begin position="3"/>
        <end position="28"/>
    </location>
</feature>
<proteinExistence type="predicted"/>
<protein>
    <submittedName>
        <fullName evidence="2">RHS domain-containing protein</fullName>
    </submittedName>
</protein>